<protein>
    <submittedName>
        <fullName evidence="2">GNAT family N-acetyltransferase</fullName>
        <ecNumber evidence="2">2.3.1.-</ecNumber>
    </submittedName>
</protein>
<dbReference type="InterPro" id="IPR016181">
    <property type="entry name" value="Acyl_CoA_acyltransferase"/>
</dbReference>
<dbReference type="GO" id="GO:0016746">
    <property type="term" value="F:acyltransferase activity"/>
    <property type="evidence" value="ECO:0007669"/>
    <property type="project" value="UniProtKB-KW"/>
</dbReference>
<dbReference type="PROSITE" id="PS51186">
    <property type="entry name" value="GNAT"/>
    <property type="match status" value="1"/>
</dbReference>
<accession>A0ABW2PHL1</accession>
<dbReference type="EMBL" id="JBHTCE010000001">
    <property type="protein sequence ID" value="MFC7388544.1"/>
    <property type="molecule type" value="Genomic_DNA"/>
</dbReference>
<proteinExistence type="predicted"/>
<dbReference type="SUPFAM" id="SSF55729">
    <property type="entry name" value="Acyl-CoA N-acyltransferases (Nat)"/>
    <property type="match status" value="1"/>
</dbReference>
<dbReference type="Gene3D" id="3.40.630.30">
    <property type="match status" value="1"/>
</dbReference>
<keyword evidence="2" id="KW-0808">Transferase</keyword>
<gene>
    <name evidence="2" type="ORF">ACFQO8_00235</name>
</gene>
<name>A0ABW2PHL1_9BACL</name>
<dbReference type="EC" id="2.3.1.-" evidence="2"/>
<evidence type="ECO:0000313" key="2">
    <source>
        <dbReference type="EMBL" id="MFC7388544.1"/>
    </source>
</evidence>
<organism evidence="2 3">
    <name type="scientific">Exiguobacterium aestuarii</name>
    <dbReference type="NCBI Taxonomy" id="273527"/>
    <lineage>
        <taxon>Bacteria</taxon>
        <taxon>Bacillati</taxon>
        <taxon>Bacillota</taxon>
        <taxon>Bacilli</taxon>
        <taxon>Bacillales</taxon>
        <taxon>Bacillales Family XII. Incertae Sedis</taxon>
        <taxon>Exiguobacterium</taxon>
    </lineage>
</organism>
<feature type="domain" description="N-acetyltransferase" evidence="1">
    <location>
        <begin position="1"/>
        <end position="154"/>
    </location>
</feature>
<dbReference type="RefSeq" id="WP_214785888.1">
    <property type="nucleotide sequence ID" value="NZ_JANIEL010000091.1"/>
</dbReference>
<comment type="caution">
    <text evidence="2">The sequence shown here is derived from an EMBL/GenBank/DDBJ whole genome shotgun (WGS) entry which is preliminary data.</text>
</comment>
<keyword evidence="3" id="KW-1185">Reference proteome</keyword>
<evidence type="ECO:0000313" key="3">
    <source>
        <dbReference type="Proteomes" id="UP001596439"/>
    </source>
</evidence>
<dbReference type="Pfam" id="PF00583">
    <property type="entry name" value="Acetyltransf_1"/>
    <property type="match status" value="1"/>
</dbReference>
<evidence type="ECO:0000259" key="1">
    <source>
        <dbReference type="PROSITE" id="PS51186"/>
    </source>
</evidence>
<sequence length="154" mass="17368">MNITLEYRNDAHRPILDTFTLPTDQEKYTTLPKDMDDPLPKGVYPIVVVESKPVGMFLLHDNERVASYTTESHALLFSAFAINYEDQGNGYAKAALQELPKFVRQQFPHIREVVLSVNLKNDAAFTLYATNGWVDTGRRIGGPIGEQRILSLSI</sequence>
<keyword evidence="2" id="KW-0012">Acyltransferase</keyword>
<dbReference type="InterPro" id="IPR000182">
    <property type="entry name" value="GNAT_dom"/>
</dbReference>
<reference evidence="3" key="1">
    <citation type="journal article" date="2019" name="Int. J. Syst. Evol. Microbiol.">
        <title>The Global Catalogue of Microorganisms (GCM) 10K type strain sequencing project: providing services to taxonomists for standard genome sequencing and annotation.</title>
        <authorList>
            <consortium name="The Broad Institute Genomics Platform"/>
            <consortium name="The Broad Institute Genome Sequencing Center for Infectious Disease"/>
            <person name="Wu L."/>
            <person name="Ma J."/>
        </authorList>
    </citation>
    <scope>NUCLEOTIDE SEQUENCE [LARGE SCALE GENOMIC DNA]</scope>
    <source>
        <strain evidence="3">CCUG 55590</strain>
    </source>
</reference>
<dbReference type="Proteomes" id="UP001596439">
    <property type="component" value="Unassembled WGS sequence"/>
</dbReference>